<dbReference type="Proteomes" id="UP000176603">
    <property type="component" value="Unassembled WGS sequence"/>
</dbReference>
<reference evidence="2 3" key="1">
    <citation type="journal article" date="2016" name="Nat. Commun.">
        <title>Thousands of microbial genomes shed light on interconnected biogeochemical processes in an aquifer system.</title>
        <authorList>
            <person name="Anantharaman K."/>
            <person name="Brown C.T."/>
            <person name="Hug L.A."/>
            <person name="Sharon I."/>
            <person name="Castelle C.J."/>
            <person name="Probst A.J."/>
            <person name="Thomas B.C."/>
            <person name="Singh A."/>
            <person name="Wilkins M.J."/>
            <person name="Karaoz U."/>
            <person name="Brodie E.L."/>
            <person name="Williams K.H."/>
            <person name="Hubbard S.S."/>
            <person name="Banfield J.F."/>
        </authorList>
    </citation>
    <scope>NUCLEOTIDE SEQUENCE [LARGE SCALE GENOMIC DNA]</scope>
</reference>
<dbReference type="AlphaFoldDB" id="A0A1F7UL91"/>
<evidence type="ECO:0000256" key="1">
    <source>
        <dbReference type="SAM" id="Phobius"/>
    </source>
</evidence>
<protein>
    <submittedName>
        <fullName evidence="2">Uncharacterized protein</fullName>
    </submittedName>
</protein>
<keyword evidence="1" id="KW-0812">Transmembrane</keyword>
<name>A0A1F7UL91_9BACT</name>
<feature type="transmembrane region" description="Helical" evidence="1">
    <location>
        <begin position="36"/>
        <end position="58"/>
    </location>
</feature>
<sequence>MSRTYVLTMTRPHERFGLSQPIGRQLALHAQLGWNLILWAALFAFAITYVSFMITASAKGFELRDVERRVERLRTESRALETQVASISSVQQLTDRARSLGFVAVDRIESLNAAGHSYALAR</sequence>
<keyword evidence="1" id="KW-0472">Membrane</keyword>
<comment type="caution">
    <text evidence="2">The sequence shown here is derived from an EMBL/GenBank/DDBJ whole genome shotgun (WGS) entry which is preliminary data.</text>
</comment>
<keyword evidence="1" id="KW-1133">Transmembrane helix</keyword>
<dbReference type="EMBL" id="MGEH01000018">
    <property type="protein sequence ID" value="OGL79060.1"/>
    <property type="molecule type" value="Genomic_DNA"/>
</dbReference>
<gene>
    <name evidence="2" type="ORF">A3E39_02330</name>
</gene>
<accession>A0A1F7UL91</accession>
<evidence type="ECO:0000313" key="2">
    <source>
        <dbReference type="EMBL" id="OGL79060.1"/>
    </source>
</evidence>
<organism evidence="2 3">
    <name type="scientific">Candidatus Uhrbacteria bacterium RIFCSPHIGHO2_12_FULL_60_25</name>
    <dbReference type="NCBI Taxonomy" id="1802399"/>
    <lineage>
        <taxon>Bacteria</taxon>
        <taxon>Candidatus Uhriibacteriota</taxon>
    </lineage>
</organism>
<proteinExistence type="predicted"/>
<dbReference type="STRING" id="1802399.A3E39_02330"/>
<evidence type="ECO:0000313" key="3">
    <source>
        <dbReference type="Proteomes" id="UP000176603"/>
    </source>
</evidence>